<protein>
    <submittedName>
        <fullName evidence="1">Uncharacterized protein</fullName>
    </submittedName>
</protein>
<dbReference type="AlphaFoldDB" id="A0A0L6VHT1"/>
<gene>
    <name evidence="1" type="ORF">VP01_1582g4</name>
</gene>
<sequence>MKGKLSVHQLHGFYFHTICNYFKTIMRGKALCGTKRLWRHLDRCFSFLKKEKQLFVKLLEGSSTSTWLALKNKIDQLQIFGTVTVQSAQ</sequence>
<comment type="caution">
    <text evidence="1">The sequence shown here is derived from an EMBL/GenBank/DDBJ whole genome shotgun (WGS) entry which is preliminary data.</text>
</comment>
<keyword evidence="2" id="KW-1185">Reference proteome</keyword>
<evidence type="ECO:0000313" key="1">
    <source>
        <dbReference type="EMBL" id="KNZ60274.1"/>
    </source>
</evidence>
<organism evidence="1 2">
    <name type="scientific">Puccinia sorghi</name>
    <dbReference type="NCBI Taxonomy" id="27349"/>
    <lineage>
        <taxon>Eukaryota</taxon>
        <taxon>Fungi</taxon>
        <taxon>Dikarya</taxon>
        <taxon>Basidiomycota</taxon>
        <taxon>Pucciniomycotina</taxon>
        <taxon>Pucciniomycetes</taxon>
        <taxon>Pucciniales</taxon>
        <taxon>Pucciniaceae</taxon>
        <taxon>Puccinia</taxon>
    </lineage>
</organism>
<dbReference type="VEuPathDB" id="FungiDB:VP01_1582g4"/>
<dbReference type="OrthoDB" id="3250324at2759"/>
<dbReference type="Proteomes" id="UP000037035">
    <property type="component" value="Unassembled WGS sequence"/>
</dbReference>
<reference evidence="1 2" key="1">
    <citation type="submission" date="2015-08" db="EMBL/GenBank/DDBJ databases">
        <title>Next Generation Sequencing and Analysis of the Genome of Puccinia sorghi L Schw, the Causal Agent of Maize Common Rust.</title>
        <authorList>
            <person name="Rochi L."/>
            <person name="Burguener G."/>
            <person name="Darino M."/>
            <person name="Turjanski A."/>
            <person name="Kreff E."/>
            <person name="Dieguez M.J."/>
            <person name="Sacco F."/>
        </authorList>
    </citation>
    <scope>NUCLEOTIDE SEQUENCE [LARGE SCALE GENOMIC DNA]</scope>
    <source>
        <strain evidence="1 2">RO10H11247</strain>
    </source>
</reference>
<dbReference type="EMBL" id="LAVV01006373">
    <property type="protein sequence ID" value="KNZ60274.1"/>
    <property type="molecule type" value="Genomic_DNA"/>
</dbReference>
<name>A0A0L6VHT1_9BASI</name>
<evidence type="ECO:0000313" key="2">
    <source>
        <dbReference type="Proteomes" id="UP000037035"/>
    </source>
</evidence>
<accession>A0A0L6VHT1</accession>
<proteinExistence type="predicted"/>